<feature type="domain" description="Biotin-protein ligase N-terminal" evidence="2">
    <location>
        <begin position="43"/>
        <end position="140"/>
    </location>
</feature>
<dbReference type="InterPro" id="IPR029062">
    <property type="entry name" value="Class_I_gatase-like"/>
</dbReference>
<dbReference type="OrthoDB" id="8333609at2"/>
<dbReference type="GO" id="GO:0016740">
    <property type="term" value="F:transferase activity"/>
    <property type="evidence" value="ECO:0007669"/>
    <property type="project" value="UniProtKB-KW"/>
</dbReference>
<gene>
    <name evidence="3" type="ORF">B0O44_10959</name>
</gene>
<dbReference type="AlphaFoldDB" id="A0A318UAK7"/>
<dbReference type="EMBL" id="QKLU01000009">
    <property type="protein sequence ID" value="PYF69969.1"/>
    <property type="molecule type" value="Genomic_DNA"/>
</dbReference>
<reference evidence="3 4" key="1">
    <citation type="submission" date="2018-06" db="EMBL/GenBank/DDBJ databases">
        <title>Genomic Encyclopedia of Archaeal and Bacterial Type Strains, Phase II (KMG-II): from individual species to whole genera.</title>
        <authorList>
            <person name="Goeker M."/>
        </authorList>
    </citation>
    <scope>NUCLEOTIDE SEQUENCE [LARGE SCALE GENOMIC DNA]</scope>
    <source>
        <strain evidence="3 4">DSM 27372</strain>
    </source>
</reference>
<accession>A0A318UAK7</accession>
<feature type="signal peptide" evidence="1">
    <location>
        <begin position="1"/>
        <end position="24"/>
    </location>
</feature>
<evidence type="ECO:0000259" key="2">
    <source>
        <dbReference type="Pfam" id="PF09825"/>
    </source>
</evidence>
<feature type="chain" id="PRO_5016301039" evidence="1">
    <location>
        <begin position="25"/>
        <end position="259"/>
    </location>
</feature>
<dbReference type="Proteomes" id="UP000248198">
    <property type="component" value="Unassembled WGS sequence"/>
</dbReference>
<dbReference type="PROSITE" id="PS51257">
    <property type="entry name" value="PROKAR_LIPOPROTEIN"/>
    <property type="match status" value="1"/>
</dbReference>
<name>A0A318UAK7_9SPHI</name>
<sequence>MHRIKLLLSLLVAITLASCSKSHSETPVPFESKDLKKGDTLRVAVYRGAASCDRCSRTVKSAIEKMGVKFRIDFVGPNEQIDITTKTLSRYDIYVQPGGGQDIPGAFKSLGNKRVEAIRKYVLSGGYYLGLCMGAYLAGESYLGLIDGDLDGEVGRPGFPVTTDKDASVVVYWKGHKENIFFQDGPYLFSKSNDPKFSKIATYENGDLAAARYSYGSGLVILTGPHAEADSNWFEDAEIPSGRRPARELFKDLIYSFYQ</sequence>
<evidence type="ECO:0000256" key="1">
    <source>
        <dbReference type="SAM" id="SignalP"/>
    </source>
</evidence>
<keyword evidence="3" id="KW-0315">Glutamine amidotransferase</keyword>
<keyword evidence="3" id="KW-0808">Transferase</keyword>
<evidence type="ECO:0000313" key="4">
    <source>
        <dbReference type="Proteomes" id="UP000248198"/>
    </source>
</evidence>
<evidence type="ECO:0000313" key="3">
    <source>
        <dbReference type="EMBL" id="PYF69969.1"/>
    </source>
</evidence>
<dbReference type="InterPro" id="IPR019197">
    <property type="entry name" value="Biotin-prot_ligase_N"/>
</dbReference>
<keyword evidence="4" id="KW-1185">Reference proteome</keyword>
<proteinExistence type="predicted"/>
<keyword evidence="1" id="KW-0732">Signal</keyword>
<dbReference type="Pfam" id="PF09825">
    <property type="entry name" value="BPL_N"/>
    <property type="match status" value="1"/>
</dbReference>
<dbReference type="Gene3D" id="3.40.50.880">
    <property type="match status" value="1"/>
</dbReference>
<dbReference type="RefSeq" id="WP_110834152.1">
    <property type="nucleotide sequence ID" value="NZ_QKLU01000009.1"/>
</dbReference>
<protein>
    <submittedName>
        <fullName evidence="3">Glutamine amidotransferase-like uncharacterized protein</fullName>
    </submittedName>
</protein>
<organism evidence="3 4">
    <name type="scientific">Pedobacter nutrimenti</name>
    <dbReference type="NCBI Taxonomy" id="1241337"/>
    <lineage>
        <taxon>Bacteria</taxon>
        <taxon>Pseudomonadati</taxon>
        <taxon>Bacteroidota</taxon>
        <taxon>Sphingobacteriia</taxon>
        <taxon>Sphingobacteriales</taxon>
        <taxon>Sphingobacteriaceae</taxon>
        <taxon>Pedobacter</taxon>
    </lineage>
</organism>
<dbReference type="SUPFAM" id="SSF52317">
    <property type="entry name" value="Class I glutamine amidotransferase-like"/>
    <property type="match status" value="1"/>
</dbReference>
<comment type="caution">
    <text evidence="3">The sequence shown here is derived from an EMBL/GenBank/DDBJ whole genome shotgun (WGS) entry which is preliminary data.</text>
</comment>